<evidence type="ECO:0000313" key="11">
    <source>
        <dbReference type="Proteomes" id="UP000238034"/>
    </source>
</evidence>
<dbReference type="PIRSF" id="PIRSF006076">
    <property type="entry name" value="OM_assembly_OMP85"/>
    <property type="match status" value="1"/>
</dbReference>
<dbReference type="PANTHER" id="PTHR12815:SF47">
    <property type="entry name" value="TRANSLOCATION AND ASSEMBLY MODULE SUBUNIT TAMA"/>
    <property type="match status" value="1"/>
</dbReference>
<dbReference type="GO" id="GO:0009279">
    <property type="term" value="C:cell outer membrane"/>
    <property type="evidence" value="ECO:0007669"/>
    <property type="project" value="UniProtKB-UniRule"/>
</dbReference>
<comment type="caution">
    <text evidence="10">The sequence shown here is derived from an EMBL/GenBank/DDBJ whole genome shotgun (WGS) entry which is preliminary data.</text>
</comment>
<evidence type="ECO:0000259" key="9">
    <source>
        <dbReference type="PROSITE" id="PS51779"/>
    </source>
</evidence>
<keyword evidence="11" id="KW-1185">Reference proteome</keyword>
<evidence type="ECO:0000313" key="10">
    <source>
        <dbReference type="EMBL" id="PRY52461.1"/>
    </source>
</evidence>
<proteinExistence type="predicted"/>
<dbReference type="AlphaFoldDB" id="A0A2T0U3I4"/>
<comment type="subcellular location">
    <subcellularLocation>
        <location evidence="1">Membrane</location>
    </subcellularLocation>
</comment>
<dbReference type="PANTHER" id="PTHR12815">
    <property type="entry name" value="SORTING AND ASSEMBLY MACHINERY SAMM50 PROTEIN FAMILY MEMBER"/>
    <property type="match status" value="1"/>
</dbReference>
<evidence type="ECO:0000256" key="4">
    <source>
        <dbReference type="ARBA" id="ARBA00022729"/>
    </source>
</evidence>
<dbReference type="InterPro" id="IPR023707">
    <property type="entry name" value="OM_assembly_BamA"/>
</dbReference>
<dbReference type="PROSITE" id="PS51779">
    <property type="entry name" value="POTRA"/>
    <property type="match status" value="1"/>
</dbReference>
<protein>
    <recommendedName>
        <fullName evidence="7">Outer membrane protein assembly factor BamA</fullName>
    </recommendedName>
</protein>
<feature type="domain" description="POTRA" evidence="9">
    <location>
        <begin position="379"/>
        <end position="454"/>
    </location>
</feature>
<organism evidence="10 11">
    <name type="scientific">Arcticibacter pallidicorallinus</name>
    <dbReference type="NCBI Taxonomy" id="1259464"/>
    <lineage>
        <taxon>Bacteria</taxon>
        <taxon>Pseudomonadati</taxon>
        <taxon>Bacteroidota</taxon>
        <taxon>Sphingobacteriia</taxon>
        <taxon>Sphingobacteriales</taxon>
        <taxon>Sphingobacteriaceae</taxon>
        <taxon>Arcticibacter</taxon>
    </lineage>
</organism>
<name>A0A2T0U3I4_9SPHI</name>
<dbReference type="RefSeq" id="WP_106293602.1">
    <property type="nucleotide sequence ID" value="NZ_PVTH01000006.1"/>
</dbReference>
<evidence type="ECO:0000256" key="3">
    <source>
        <dbReference type="ARBA" id="ARBA00022692"/>
    </source>
</evidence>
<dbReference type="InterPro" id="IPR039910">
    <property type="entry name" value="D15-like"/>
</dbReference>
<keyword evidence="5" id="KW-0472">Membrane</keyword>
<gene>
    <name evidence="10" type="ORF">B0I27_106222</name>
</gene>
<dbReference type="OrthoDB" id="9802086at2"/>
<evidence type="ECO:0000256" key="6">
    <source>
        <dbReference type="ARBA" id="ARBA00023237"/>
    </source>
</evidence>
<evidence type="ECO:0000256" key="1">
    <source>
        <dbReference type="ARBA" id="ARBA00004370"/>
    </source>
</evidence>
<keyword evidence="3" id="KW-0812">Transmembrane</keyword>
<evidence type="ECO:0000256" key="2">
    <source>
        <dbReference type="ARBA" id="ARBA00022452"/>
    </source>
</evidence>
<dbReference type="InterPro" id="IPR034746">
    <property type="entry name" value="POTRA"/>
</dbReference>
<keyword evidence="6" id="KW-0998">Cell outer membrane</keyword>
<dbReference type="Pfam" id="PF07244">
    <property type="entry name" value="POTRA"/>
    <property type="match status" value="3"/>
</dbReference>
<dbReference type="Proteomes" id="UP000238034">
    <property type="component" value="Unassembled WGS sequence"/>
</dbReference>
<keyword evidence="4 8" id="KW-0732">Signal</keyword>
<dbReference type="EMBL" id="PVTH01000006">
    <property type="protein sequence ID" value="PRY52461.1"/>
    <property type="molecule type" value="Genomic_DNA"/>
</dbReference>
<sequence>MKRFFIIILFTCAAGAASAQLGRPQPGGMQLRSQSGTELNYLNPAEYVIGGTTVSGVKFLDAEILIQISKLVKGDRITVPGDATANALKFLWAQGLFDDVQLKGNVRGDSIFFNIEVVERPRLTRMEFTGMKKGQVTDIKEKLADKTGKIVNESLMSMTTAVIKKYFNEKGFLFTEVKYRQKKDTTEANNVVLIVDVDTKTKTKVENITFEGNKDFKEKQLKKFLKKTKERSSINIFRSGKFLLDKYEEDKLALVAKMHDRGYRDAEILSDTVIKKPNERVDIHMKLYEGPKYYFGNLTWAGNAIYKTEALNDMLAIKPGDVFSEEKLQKRLNGNPNGEDISSLYLNNGYLTFNVDPVQTRVYGDTIDVELRIYEGPQYTINKVSLKGNDITNDKVVMREIRTKPGQKFSKELVVRTTREIAQLGNFDEQKTDVRPIPNPADGTVDIEYTVAEKPSDQIELSGGFGGGRIIGTLGLTFNNFSARNLFNLKEWKPLPKGDGQKLSIRGQTNGKSYQSYSFSFSEPWLGGKKPIYFGISAFTSLSSNDDIARYYGYRDDQRYRIRLNGVTFSLGKRLKWPDDYFNLNHSVNLQQYKLTNYPGFLFSSGTSYNFNLTEELSRNSVDAPIYPTSGSHIRLTVQLTPPYSLFNNTNYQTATDKEKYRFTEYHKWKFEAQWYQRIVGKLVVKTQGQFGFLGQYNQSTGQSAFERFKLGGDGMQGFDFLQGSEIIAMRGYENNNVTPIGYDPQIARYSGSPIFSKYIFEMRYPLMNSQQATVFILGFAEAGNTWNSFKDYNPFNVRRSAGVGARIFLPIFGLLGIDYGYGFDKVYDPQTSNRLRKSGGQFHFSIAQQLSGGF</sequence>
<dbReference type="NCBIfam" id="TIGR03303">
    <property type="entry name" value="OM_YaeT"/>
    <property type="match status" value="1"/>
</dbReference>
<dbReference type="Gene3D" id="2.40.160.50">
    <property type="entry name" value="membrane protein fhac: a member of the omp85/tpsb transporter family"/>
    <property type="match status" value="1"/>
</dbReference>
<evidence type="ECO:0000256" key="7">
    <source>
        <dbReference type="NCBIfam" id="TIGR03303"/>
    </source>
</evidence>
<feature type="signal peptide" evidence="8">
    <location>
        <begin position="1"/>
        <end position="19"/>
    </location>
</feature>
<dbReference type="InterPro" id="IPR010827">
    <property type="entry name" value="BamA/TamA_POTRA"/>
</dbReference>
<accession>A0A2T0U3I4</accession>
<reference evidence="10 11" key="1">
    <citation type="submission" date="2018-03" db="EMBL/GenBank/DDBJ databases">
        <title>Genomic Encyclopedia of Type Strains, Phase III (KMG-III): the genomes of soil and plant-associated and newly described type strains.</title>
        <authorList>
            <person name="Whitman W."/>
        </authorList>
    </citation>
    <scope>NUCLEOTIDE SEQUENCE [LARGE SCALE GENOMIC DNA]</scope>
    <source>
        <strain evidence="10 11">CGMCC 1.9313</strain>
    </source>
</reference>
<evidence type="ECO:0000256" key="5">
    <source>
        <dbReference type="ARBA" id="ARBA00023136"/>
    </source>
</evidence>
<keyword evidence="2" id="KW-1134">Transmembrane beta strand</keyword>
<dbReference type="GO" id="GO:0071709">
    <property type="term" value="P:membrane assembly"/>
    <property type="evidence" value="ECO:0007669"/>
    <property type="project" value="InterPro"/>
</dbReference>
<feature type="chain" id="PRO_5015661118" description="Outer membrane protein assembly factor BamA" evidence="8">
    <location>
        <begin position="20"/>
        <end position="855"/>
    </location>
</feature>
<dbReference type="Gene3D" id="3.10.20.310">
    <property type="entry name" value="membrane protein fhac"/>
    <property type="match status" value="5"/>
</dbReference>
<evidence type="ECO:0000256" key="8">
    <source>
        <dbReference type="SAM" id="SignalP"/>
    </source>
</evidence>